<evidence type="ECO:0000313" key="3">
    <source>
        <dbReference type="Proteomes" id="UP000619457"/>
    </source>
</evidence>
<dbReference type="InterPro" id="IPR011871">
    <property type="entry name" value="Fib_succ_major"/>
</dbReference>
<proteinExistence type="predicted"/>
<dbReference type="PROSITE" id="PS51257">
    <property type="entry name" value="PROKAR_LIPOPROTEIN"/>
    <property type="match status" value="1"/>
</dbReference>
<comment type="caution">
    <text evidence="2">The sequence shown here is derived from an EMBL/GenBank/DDBJ whole genome shotgun (WGS) entry which is preliminary data.</text>
</comment>
<protein>
    <recommendedName>
        <fullName evidence="1">Fibrobacter succinogenes major paralogous domain-containing protein</fullName>
    </recommendedName>
</protein>
<dbReference type="Proteomes" id="UP000619457">
    <property type="component" value="Unassembled WGS sequence"/>
</dbReference>
<feature type="domain" description="Fibrobacter succinogenes major paralogous" evidence="1">
    <location>
        <begin position="269"/>
        <end position="478"/>
    </location>
</feature>
<gene>
    <name evidence="2" type="ORF">GCM10007049_08020</name>
</gene>
<accession>A0A918PPN3</accession>
<dbReference type="NCBIfam" id="TIGR02145">
    <property type="entry name" value="Fib_succ_major"/>
    <property type="match status" value="1"/>
</dbReference>
<dbReference type="EMBL" id="BMWX01000002">
    <property type="protein sequence ID" value="GGZ18278.1"/>
    <property type="molecule type" value="Genomic_DNA"/>
</dbReference>
<evidence type="ECO:0000313" key="2">
    <source>
        <dbReference type="EMBL" id="GGZ18278.1"/>
    </source>
</evidence>
<evidence type="ECO:0000259" key="1">
    <source>
        <dbReference type="Pfam" id="PF09603"/>
    </source>
</evidence>
<reference evidence="2" key="1">
    <citation type="journal article" date="2014" name="Int. J. Syst. Evol. Microbiol.">
        <title>Complete genome sequence of Corynebacterium casei LMG S-19264T (=DSM 44701T), isolated from a smear-ripened cheese.</title>
        <authorList>
            <consortium name="US DOE Joint Genome Institute (JGI-PGF)"/>
            <person name="Walter F."/>
            <person name="Albersmeier A."/>
            <person name="Kalinowski J."/>
            <person name="Ruckert C."/>
        </authorList>
    </citation>
    <scope>NUCLEOTIDE SEQUENCE</scope>
    <source>
        <strain evidence="2">KCTC 12368</strain>
    </source>
</reference>
<name>A0A918PPN3_9BACT</name>
<organism evidence="2 3">
    <name type="scientific">Echinicola pacifica</name>
    <dbReference type="NCBI Taxonomy" id="346377"/>
    <lineage>
        <taxon>Bacteria</taxon>
        <taxon>Pseudomonadati</taxon>
        <taxon>Bacteroidota</taxon>
        <taxon>Cytophagia</taxon>
        <taxon>Cytophagales</taxon>
        <taxon>Cyclobacteriaceae</taxon>
        <taxon>Echinicola</taxon>
    </lineage>
</organism>
<sequence>MARSIKLKTTLSYNIMKKNLIYFLALVFLTAACVQEESDSPEMGRVSFSKIVFDAMEAYSPSSKVSASSSWEHVLPETATLLITNNSTGDEYSLEYSPKNLLAGAEIVLPFGEYTYYTKVWGPSEAKFLPYTINGEFELATNDLDLTVYATTKFGLITLDATNVSEAHLDGNVALERTEDGAFYYLYIVKENMRTLSVVENFNQNTLQQSITLKGFHHYHFQLELDEDESGVNLIHLNLGEFYFDFDNINIVGDGELVEDADGNSYETVKIGDQYWMAENLRASTYCNGESIAKLDLPMKWEDNKETEFVLVREDSYTDAVHYYYPEAVAKSEDNICPCGWRVGTDEDWLELESFLGMPESEFYQSDFTNQRGSNAEIADKMMAVDWKDIYPGDIREVFPNNSSKFTAYPAGGVDFEYDSDNYFHINRFSVATWHSVSDGSSLLARALFPFANGVYDGSGISRSRSRYGKYLPIRCVKE</sequence>
<reference evidence="2" key="2">
    <citation type="submission" date="2020-09" db="EMBL/GenBank/DDBJ databases">
        <authorList>
            <person name="Sun Q."/>
            <person name="Kim S."/>
        </authorList>
    </citation>
    <scope>NUCLEOTIDE SEQUENCE</scope>
    <source>
        <strain evidence="2">KCTC 12368</strain>
    </source>
</reference>
<dbReference type="AlphaFoldDB" id="A0A918PPN3"/>
<dbReference type="Pfam" id="PF09603">
    <property type="entry name" value="Fib_succ_major"/>
    <property type="match status" value="1"/>
</dbReference>
<keyword evidence="3" id="KW-1185">Reference proteome</keyword>